<keyword evidence="1" id="KW-0560">Oxidoreductase</keyword>
<dbReference type="SUPFAM" id="SSF47203">
    <property type="entry name" value="Acyl-CoA dehydrogenase C-terminal domain-like"/>
    <property type="match status" value="1"/>
</dbReference>
<name>A0ABP8QC17_9BACT</name>
<feature type="domain" description="Acyl-CoA dehydrogenase/oxidase N-terminal" evidence="2">
    <location>
        <begin position="43"/>
        <end position="136"/>
    </location>
</feature>
<comment type="caution">
    <text evidence="4">The sequence shown here is derived from an EMBL/GenBank/DDBJ whole genome shotgun (WGS) entry which is preliminary data.</text>
</comment>
<feature type="domain" description="Acyl-CoA dehydrogenase C-terminal" evidence="3">
    <location>
        <begin position="287"/>
        <end position="405"/>
    </location>
</feature>
<dbReference type="InterPro" id="IPR036250">
    <property type="entry name" value="AcylCo_DH-like_C"/>
</dbReference>
<dbReference type="EMBL" id="BAABGQ010000006">
    <property type="protein sequence ID" value="GAA4499543.1"/>
    <property type="molecule type" value="Genomic_DNA"/>
</dbReference>
<proteinExistence type="predicted"/>
<dbReference type="InterPro" id="IPR037069">
    <property type="entry name" value="AcylCoA_DH/ox_N_sf"/>
</dbReference>
<protein>
    <submittedName>
        <fullName evidence="4">Acyl-CoA dehydrogenase family protein</fullName>
    </submittedName>
</protein>
<gene>
    <name evidence="4" type="ORF">GCM10023172_18320</name>
</gene>
<dbReference type="Gene3D" id="1.10.540.10">
    <property type="entry name" value="Acyl-CoA dehydrogenase/oxidase, N-terminal domain"/>
    <property type="match status" value="1"/>
</dbReference>
<dbReference type="Gene3D" id="1.20.140.10">
    <property type="entry name" value="Butyryl-CoA Dehydrogenase, subunit A, domain 3"/>
    <property type="match status" value="1"/>
</dbReference>
<evidence type="ECO:0000313" key="4">
    <source>
        <dbReference type="EMBL" id="GAA4499543.1"/>
    </source>
</evidence>
<reference evidence="5" key="1">
    <citation type="journal article" date="2019" name="Int. J. Syst. Evol. Microbiol.">
        <title>The Global Catalogue of Microorganisms (GCM) 10K type strain sequencing project: providing services to taxonomists for standard genome sequencing and annotation.</title>
        <authorList>
            <consortium name="The Broad Institute Genomics Platform"/>
            <consortium name="The Broad Institute Genome Sequencing Center for Infectious Disease"/>
            <person name="Wu L."/>
            <person name="Ma J."/>
        </authorList>
    </citation>
    <scope>NUCLEOTIDE SEQUENCE [LARGE SCALE GENOMIC DNA]</scope>
    <source>
        <strain evidence="5">JCM 17841</strain>
    </source>
</reference>
<evidence type="ECO:0000259" key="2">
    <source>
        <dbReference type="Pfam" id="PF02771"/>
    </source>
</evidence>
<evidence type="ECO:0000313" key="5">
    <source>
        <dbReference type="Proteomes" id="UP001501243"/>
    </source>
</evidence>
<dbReference type="InterPro" id="IPR013786">
    <property type="entry name" value="AcylCoA_DH/ox_N"/>
</dbReference>
<accession>A0ABP8QC17</accession>
<evidence type="ECO:0000259" key="3">
    <source>
        <dbReference type="Pfam" id="PF08028"/>
    </source>
</evidence>
<dbReference type="InterPro" id="IPR013107">
    <property type="entry name" value="Acyl-CoA_DH_C"/>
</dbReference>
<dbReference type="SUPFAM" id="SSF56645">
    <property type="entry name" value="Acyl-CoA dehydrogenase NM domain-like"/>
    <property type="match status" value="1"/>
</dbReference>
<dbReference type="Pfam" id="PF02771">
    <property type="entry name" value="Acyl-CoA_dh_N"/>
    <property type="match status" value="1"/>
</dbReference>
<dbReference type="InterPro" id="IPR009100">
    <property type="entry name" value="AcylCoA_DH/oxidase_NM_dom_sf"/>
</dbReference>
<sequence>MLTFAPDLMTDFTPADQPTYASTEVATPAAPTPAGMVATAAQLAPRLLAQAPATDTVGGFPSQEMGWLREAGLLTAALPASLGGAGLGEPGASLALLQALYHVGRGNLAVGRLWEGHVNALLLIRCFGSPAQLARAAADARSGHLFGVWNTENPADGVRLEPLADAPGRYRLRGAKTFASGAGHITRPVLTGALLAPLAPAVRLDQGPLRPAVPAPPTPATGWQLVLLRADEQPPVLDHSFWRPLGMRATASFRAEVTGLAIGTEDLIGKPNDYYRAPWFGGGAARFAAVQLGGAAAVLDEARRFLRRLGRTDDPYQRQRLGELLALHETGQRWLRGAAEVAALPATPTEPLTPARAEALAAYVNALRATTEEICLKTLRLAERSVGARGLLQPEPFERLHRDLTHYLRQPAPDAALADLGRFALASDKPAYQLF</sequence>
<organism evidence="4 5">
    <name type="scientific">Hymenobacter ginsengisoli</name>
    <dbReference type="NCBI Taxonomy" id="1051626"/>
    <lineage>
        <taxon>Bacteria</taxon>
        <taxon>Pseudomonadati</taxon>
        <taxon>Bacteroidota</taxon>
        <taxon>Cytophagia</taxon>
        <taxon>Cytophagales</taxon>
        <taxon>Hymenobacteraceae</taxon>
        <taxon>Hymenobacter</taxon>
    </lineage>
</organism>
<dbReference type="InterPro" id="IPR046373">
    <property type="entry name" value="Acyl-CoA_Oxase/DH_mid-dom_sf"/>
</dbReference>
<evidence type="ECO:0000256" key="1">
    <source>
        <dbReference type="ARBA" id="ARBA00023002"/>
    </source>
</evidence>
<dbReference type="Gene3D" id="2.40.110.10">
    <property type="entry name" value="Butyryl-CoA Dehydrogenase, subunit A, domain 2"/>
    <property type="match status" value="1"/>
</dbReference>
<dbReference type="Proteomes" id="UP001501243">
    <property type="component" value="Unassembled WGS sequence"/>
</dbReference>
<keyword evidence="5" id="KW-1185">Reference proteome</keyword>
<dbReference type="Pfam" id="PF08028">
    <property type="entry name" value="Acyl-CoA_dh_2"/>
    <property type="match status" value="1"/>
</dbReference>